<dbReference type="InterPro" id="IPR006202">
    <property type="entry name" value="Neur_chan_lig-bd"/>
</dbReference>
<feature type="transmembrane region" description="Helical" evidence="4">
    <location>
        <begin position="649"/>
        <end position="670"/>
    </location>
</feature>
<dbReference type="GO" id="GO:0016787">
    <property type="term" value="F:hydrolase activity"/>
    <property type="evidence" value="ECO:0007669"/>
    <property type="project" value="UniProtKB-KW"/>
</dbReference>
<evidence type="ECO:0000259" key="5">
    <source>
        <dbReference type="Pfam" id="PF02931"/>
    </source>
</evidence>
<organism evidence="6 7">
    <name type="scientific">Steinernema hermaphroditum</name>
    <dbReference type="NCBI Taxonomy" id="289476"/>
    <lineage>
        <taxon>Eukaryota</taxon>
        <taxon>Metazoa</taxon>
        <taxon>Ecdysozoa</taxon>
        <taxon>Nematoda</taxon>
        <taxon>Chromadorea</taxon>
        <taxon>Rhabditida</taxon>
        <taxon>Tylenchina</taxon>
        <taxon>Panagrolaimomorpha</taxon>
        <taxon>Strongyloidoidea</taxon>
        <taxon>Steinernematidae</taxon>
        <taxon>Steinernema</taxon>
    </lineage>
</organism>
<comment type="caution">
    <text evidence="6">The sequence shown here is derived from an EMBL/GenBank/DDBJ whole genome shotgun (WGS) entry which is preliminary data.</text>
</comment>
<reference evidence="6" key="1">
    <citation type="submission" date="2023-06" db="EMBL/GenBank/DDBJ databases">
        <title>Genomic analysis of the entomopathogenic nematode Steinernema hermaphroditum.</title>
        <authorList>
            <person name="Schwarz E.M."/>
            <person name="Heppert J.K."/>
            <person name="Baniya A."/>
            <person name="Schwartz H.T."/>
            <person name="Tan C.-H."/>
            <person name="Antoshechkin I."/>
            <person name="Sternberg P.W."/>
            <person name="Goodrich-Blair H."/>
            <person name="Dillman A.R."/>
        </authorList>
    </citation>
    <scope>NUCLEOTIDE SEQUENCE</scope>
    <source>
        <strain evidence="6">PS9179</strain>
        <tissue evidence="6">Whole animal</tissue>
    </source>
</reference>
<keyword evidence="4" id="KW-1133">Transmembrane helix</keyword>
<keyword evidence="4" id="KW-0812">Transmembrane</keyword>
<dbReference type="InterPro" id="IPR036734">
    <property type="entry name" value="Neur_chan_lig-bd_sf"/>
</dbReference>
<dbReference type="Pfam" id="PF02931">
    <property type="entry name" value="Neur_chan_LBD"/>
    <property type="match status" value="1"/>
</dbReference>
<evidence type="ECO:0000313" key="7">
    <source>
        <dbReference type="Proteomes" id="UP001175271"/>
    </source>
</evidence>
<dbReference type="GO" id="GO:0005230">
    <property type="term" value="F:extracellular ligand-gated monoatomic ion channel activity"/>
    <property type="evidence" value="ECO:0007669"/>
    <property type="project" value="InterPro"/>
</dbReference>
<sequence>MGHDDESLKPTYKTQRPIWVGLWSGREYKGRKEFWTEPGMKDELVQDSKLRLLRSRFREEDPDWIDPKVPDGTSLAGPLGLDSKKYKNITIKGDQAGSLEEFQDNVYRNSHHYKDIISKFNISKEHPGLRVSPVLNDLMQTPKDMIGRTFGFTSWYHLGPRFFDKPLNEGTFEKGLACAKYAGLLMIPYTAFEIRAYNTVSVDDFRPRTFFKRYLQVARIPVTVAFAWGSTLSFAANLRHKDDFYNHYFASAAVGTVVATMKDNIALGVTTAFVSTILGLVWQYSRISDTGLQNMVGNQAVGGTWGGPFVHKFLRQGGTAISLATEDIRFGFVVRSLWLVRSECAMRGSGTSLLFLFFFFSQQYDGTRSGYMPNCIYRTNHTDLGRMLGGKQYTMEHCVYYYLVDKEQRKSGDGARLFLQPPPSEDVLNISVDDVAINQVELLPGTSAHFNVYGDIFITWHDERLSWEDSAQFDKDLELHEPQHIWTPKFTDNGLCTVGCMSSITRVKITSDGVVTAQVTFKFAPLCTIDYYRYPEETNDCCIYIFPAENDEPVQYIIRAPQKQSVDKVAMKKVETDHMILITRDSSAWNVEDRTIKVIDVKRFEVLQLCVHAVKKMSTLRMALRVPVTIATMLMLVSPLFGDLKIQSYVKLVTLCLQTMCFLFLCSIAPENGFGGIKPKIYTFYEFLFVLSLVSVFITVLALALSRVRRTVPPMHGLYLTAKMVNRFVCCIEPEDSNSYERQFDELPDSVGRPPVPPPERDYTTEWRHIFIAGNNLFSGLSFTIFVLVTIFDIL</sequence>
<evidence type="ECO:0000256" key="3">
    <source>
        <dbReference type="ARBA" id="ARBA00022801"/>
    </source>
</evidence>
<evidence type="ECO:0000313" key="6">
    <source>
        <dbReference type="EMBL" id="KAK0396016.1"/>
    </source>
</evidence>
<accession>A0AA39LFQ0</accession>
<gene>
    <name evidence="6" type="ORF">QR680_001530</name>
</gene>
<keyword evidence="3" id="KW-0378">Hydrolase</keyword>
<keyword evidence="7" id="KW-1185">Reference proteome</keyword>
<evidence type="ECO:0000256" key="4">
    <source>
        <dbReference type="SAM" id="Phobius"/>
    </source>
</evidence>
<keyword evidence="2" id="KW-0479">Metal-binding</keyword>
<name>A0AA39LFQ0_9BILA</name>
<evidence type="ECO:0000256" key="1">
    <source>
        <dbReference type="ARBA" id="ARBA00009275"/>
    </source>
</evidence>
<dbReference type="GO" id="GO:0016020">
    <property type="term" value="C:membrane"/>
    <property type="evidence" value="ECO:0007669"/>
    <property type="project" value="InterPro"/>
</dbReference>
<protein>
    <recommendedName>
        <fullName evidence="5">Neurotransmitter-gated ion-channel ligand-binding domain-containing protein</fullName>
    </recommendedName>
</protein>
<feature type="domain" description="Neurotransmitter-gated ion-channel ligand-binding" evidence="5">
    <location>
        <begin position="425"/>
        <end position="562"/>
    </location>
</feature>
<evidence type="ECO:0000256" key="2">
    <source>
        <dbReference type="ARBA" id="ARBA00022723"/>
    </source>
</evidence>
<dbReference type="GO" id="GO:0046872">
    <property type="term" value="F:metal ion binding"/>
    <property type="evidence" value="ECO:0007669"/>
    <property type="project" value="UniProtKB-KW"/>
</dbReference>
<dbReference type="SUPFAM" id="SSF63712">
    <property type="entry name" value="Nicotinic receptor ligand binding domain-like"/>
    <property type="match status" value="1"/>
</dbReference>
<dbReference type="Gene3D" id="2.70.170.10">
    <property type="entry name" value="Neurotransmitter-gated ion-channel ligand-binding domain"/>
    <property type="match status" value="1"/>
</dbReference>
<dbReference type="AlphaFoldDB" id="A0AA39LFQ0"/>
<dbReference type="PANTHER" id="PTHR46317:SF5">
    <property type="entry name" value="NADH-UBIQUINONE OXIDOREDUCTASE SUBUNIT B14.7"/>
    <property type="match status" value="1"/>
</dbReference>
<feature type="transmembrane region" description="Helical" evidence="4">
    <location>
        <begin position="682"/>
        <end position="705"/>
    </location>
</feature>
<comment type="similarity">
    <text evidence="1">Belongs to the metallo-dependent hydrolases superfamily. TatD-type hydrolase family.</text>
</comment>
<keyword evidence="4" id="KW-0472">Membrane</keyword>
<dbReference type="Proteomes" id="UP001175271">
    <property type="component" value="Unassembled WGS sequence"/>
</dbReference>
<dbReference type="PANTHER" id="PTHR46317">
    <property type="entry name" value="HYDROLASE OF PHP SUPERFAMILY-RELATED PROTEIN"/>
    <property type="match status" value="1"/>
</dbReference>
<dbReference type="EMBL" id="JAUCMV010000005">
    <property type="protein sequence ID" value="KAK0396016.1"/>
    <property type="molecule type" value="Genomic_DNA"/>
</dbReference>
<feature type="transmembrane region" description="Helical" evidence="4">
    <location>
        <begin position="770"/>
        <end position="792"/>
    </location>
</feature>
<proteinExistence type="inferred from homology"/>
<feature type="transmembrane region" description="Helical" evidence="4">
    <location>
        <begin position="622"/>
        <end position="642"/>
    </location>
</feature>